<proteinExistence type="predicted"/>
<dbReference type="EC" id="2.7.13.3" evidence="2"/>
<dbReference type="PRINTS" id="PR00344">
    <property type="entry name" value="BCTRLSENSOR"/>
</dbReference>
<feature type="domain" description="Histidine kinase" evidence="7">
    <location>
        <begin position="245"/>
        <end position="462"/>
    </location>
</feature>
<dbReference type="EMBL" id="JASNJD010000020">
    <property type="protein sequence ID" value="MDK3019962.1"/>
    <property type="molecule type" value="Genomic_DNA"/>
</dbReference>
<dbReference type="Gene3D" id="3.30.565.10">
    <property type="entry name" value="Histidine kinase-like ATPase, C-terminal domain"/>
    <property type="match status" value="1"/>
</dbReference>
<dbReference type="CDD" id="cd17546">
    <property type="entry name" value="REC_hyHK_CKI1_RcsC-like"/>
    <property type="match status" value="1"/>
</dbReference>
<dbReference type="SMART" id="SM00448">
    <property type="entry name" value="REC"/>
    <property type="match status" value="2"/>
</dbReference>
<dbReference type="Proteomes" id="UP001243757">
    <property type="component" value="Unassembled WGS sequence"/>
</dbReference>
<dbReference type="InterPro" id="IPR003661">
    <property type="entry name" value="HisK_dim/P_dom"/>
</dbReference>
<keyword evidence="6" id="KW-0472">Membrane</keyword>
<dbReference type="CDD" id="cd16922">
    <property type="entry name" value="HATPase_EvgS-ArcB-TorS-like"/>
    <property type="match status" value="1"/>
</dbReference>
<evidence type="ECO:0000259" key="8">
    <source>
        <dbReference type="PROSITE" id="PS50110"/>
    </source>
</evidence>
<dbReference type="SMART" id="SM00387">
    <property type="entry name" value="HATPase_c"/>
    <property type="match status" value="1"/>
</dbReference>
<dbReference type="CDD" id="cd00082">
    <property type="entry name" value="HisKA"/>
    <property type="match status" value="1"/>
</dbReference>
<dbReference type="PANTHER" id="PTHR45339">
    <property type="entry name" value="HYBRID SIGNAL TRANSDUCTION HISTIDINE KINASE J"/>
    <property type="match status" value="1"/>
</dbReference>
<comment type="caution">
    <text evidence="9">The sequence shown here is derived from an EMBL/GenBank/DDBJ whole genome shotgun (WGS) entry which is preliminary data.</text>
</comment>
<dbReference type="InterPro" id="IPR004358">
    <property type="entry name" value="Sig_transdc_His_kin-like_C"/>
</dbReference>
<comment type="catalytic activity">
    <reaction evidence="1">
        <text>ATP + protein L-histidine = ADP + protein N-phospho-L-histidine.</text>
        <dbReference type="EC" id="2.7.13.3"/>
    </reaction>
</comment>
<evidence type="ECO:0000259" key="7">
    <source>
        <dbReference type="PROSITE" id="PS50109"/>
    </source>
</evidence>
<dbReference type="RefSeq" id="WP_284482733.1">
    <property type="nucleotide sequence ID" value="NZ_JASNJD010000020.1"/>
</dbReference>
<dbReference type="SUPFAM" id="SSF55874">
    <property type="entry name" value="ATPase domain of HSP90 chaperone/DNA topoisomerase II/histidine kinase"/>
    <property type="match status" value="1"/>
</dbReference>
<dbReference type="InterPro" id="IPR011006">
    <property type="entry name" value="CheY-like_superfamily"/>
</dbReference>
<feature type="domain" description="Response regulatory" evidence="8">
    <location>
        <begin position="631"/>
        <end position="750"/>
    </location>
</feature>
<evidence type="ECO:0000256" key="1">
    <source>
        <dbReference type="ARBA" id="ARBA00000085"/>
    </source>
</evidence>
<feature type="domain" description="Response regulatory" evidence="8">
    <location>
        <begin position="487"/>
        <end position="606"/>
    </location>
</feature>
<dbReference type="Gene3D" id="1.10.287.130">
    <property type="match status" value="1"/>
</dbReference>
<reference evidence="9 10" key="1">
    <citation type="submission" date="2023-05" db="EMBL/GenBank/DDBJ databases">
        <title>Pseudodonghicola sp. nov.</title>
        <authorList>
            <person name="Huang J."/>
        </authorList>
    </citation>
    <scope>NUCLEOTIDE SEQUENCE [LARGE SCALE GENOMIC DNA]</scope>
    <source>
        <strain evidence="9 10">IC7</strain>
    </source>
</reference>
<evidence type="ECO:0000256" key="2">
    <source>
        <dbReference type="ARBA" id="ARBA00012438"/>
    </source>
</evidence>
<keyword evidence="6" id="KW-1133">Transmembrane helix</keyword>
<organism evidence="9 10">
    <name type="scientific">Pseudodonghicola flavimaris</name>
    <dbReference type="NCBI Taxonomy" id="3050036"/>
    <lineage>
        <taxon>Bacteria</taxon>
        <taxon>Pseudomonadati</taxon>
        <taxon>Pseudomonadota</taxon>
        <taxon>Alphaproteobacteria</taxon>
        <taxon>Rhodobacterales</taxon>
        <taxon>Paracoccaceae</taxon>
        <taxon>Pseudodonghicola</taxon>
    </lineage>
</organism>
<evidence type="ECO:0000313" key="9">
    <source>
        <dbReference type="EMBL" id="MDK3019962.1"/>
    </source>
</evidence>
<dbReference type="Pfam" id="PF00072">
    <property type="entry name" value="Response_reg"/>
    <property type="match status" value="2"/>
</dbReference>
<keyword evidence="6" id="KW-0812">Transmembrane</keyword>
<keyword evidence="4" id="KW-0902">Two-component regulatory system</keyword>
<evidence type="ECO:0000256" key="5">
    <source>
        <dbReference type="PROSITE-ProRule" id="PRU00169"/>
    </source>
</evidence>
<dbReference type="PANTHER" id="PTHR45339:SF1">
    <property type="entry name" value="HYBRID SIGNAL TRANSDUCTION HISTIDINE KINASE J"/>
    <property type="match status" value="1"/>
</dbReference>
<dbReference type="InterPro" id="IPR036097">
    <property type="entry name" value="HisK_dim/P_sf"/>
</dbReference>
<dbReference type="SUPFAM" id="SSF47384">
    <property type="entry name" value="Homodimeric domain of signal transducing histidine kinase"/>
    <property type="match status" value="1"/>
</dbReference>
<feature type="modified residue" description="4-aspartylphosphate" evidence="5">
    <location>
        <position position="539"/>
    </location>
</feature>
<keyword evidence="3 5" id="KW-0597">Phosphoprotein</keyword>
<accession>A0ABT7F5V8</accession>
<keyword evidence="10" id="KW-1185">Reference proteome</keyword>
<dbReference type="SUPFAM" id="SSF52172">
    <property type="entry name" value="CheY-like"/>
    <property type="match status" value="2"/>
</dbReference>
<protein>
    <recommendedName>
        <fullName evidence="2">histidine kinase</fullName>
        <ecNumber evidence="2">2.7.13.3</ecNumber>
    </recommendedName>
</protein>
<dbReference type="Pfam" id="PF02518">
    <property type="entry name" value="HATPase_c"/>
    <property type="match status" value="1"/>
</dbReference>
<gene>
    <name evidence="9" type="ORF">QO033_19955</name>
</gene>
<evidence type="ECO:0000313" key="10">
    <source>
        <dbReference type="Proteomes" id="UP001243757"/>
    </source>
</evidence>
<evidence type="ECO:0000256" key="4">
    <source>
        <dbReference type="ARBA" id="ARBA00023012"/>
    </source>
</evidence>
<name>A0ABT7F5V8_9RHOB</name>
<dbReference type="PROSITE" id="PS50110">
    <property type="entry name" value="RESPONSE_REGULATORY"/>
    <property type="match status" value="2"/>
</dbReference>
<dbReference type="PROSITE" id="PS50109">
    <property type="entry name" value="HIS_KIN"/>
    <property type="match status" value="1"/>
</dbReference>
<dbReference type="InterPro" id="IPR003594">
    <property type="entry name" value="HATPase_dom"/>
</dbReference>
<feature type="transmembrane region" description="Helical" evidence="6">
    <location>
        <begin position="6"/>
        <end position="28"/>
    </location>
</feature>
<evidence type="ECO:0000256" key="3">
    <source>
        <dbReference type="ARBA" id="ARBA00022553"/>
    </source>
</evidence>
<dbReference type="InterPro" id="IPR001789">
    <property type="entry name" value="Sig_transdc_resp-reg_receiver"/>
</dbReference>
<evidence type="ECO:0000256" key="6">
    <source>
        <dbReference type="SAM" id="Phobius"/>
    </source>
</evidence>
<dbReference type="SMART" id="SM00388">
    <property type="entry name" value="HisKA"/>
    <property type="match status" value="1"/>
</dbReference>
<feature type="transmembrane region" description="Helical" evidence="6">
    <location>
        <begin position="192"/>
        <end position="216"/>
    </location>
</feature>
<dbReference type="Pfam" id="PF00512">
    <property type="entry name" value="HisKA"/>
    <property type="match status" value="1"/>
</dbReference>
<dbReference type="InterPro" id="IPR036890">
    <property type="entry name" value="HATPase_C_sf"/>
</dbReference>
<sequence length="768" mass="84221">MTEGRLRIWIWSILFLAMVVFVAGRLVVDARTRVTASTLTATAAASAKSWYNHYVLHVDSFSDLLRQTDATGSAPIQRHDAEAFGNVLLYRIFDRNGRLVLSSDHTDGRPEGAGLPGTTTIDHDAIQAVLQGASEVTQINQAWLGRNPADHYSRSVLPIRADGDSGPVIGAAEIFVNISSDRATIYSAFQRFSIMLVAILTLASLIPISALTYAWWRMAVMNRDLARARDAARHAEEIKSRFLANMSHEIRTPMNGIMGMAELLNETHLNEEQRGYASTILGSSSALLTIINDILDFSKIEAGKITIIPEPFDLHNCVQDAADLLFPTGYAKGVELCVDFQKQLPAWVVGDESRLRQCLLNVAGNAMKFTDSGHVTIRVAELSDHRFEISVSDTGIGIPADKLDAIFRDFEQVGSDDTRSRIGTGLGLAITRRLLRLMGGDITVESTPGEGSCFRMILPMELTEPPSRTETRVSALFFEPETLHGKTAILVDDLEINRRILTARLSGFGMQSVAYDSARAALSALRSGKQPLPDIVISDHHMPGMNGVDLLRALRELPGAQNLPFIILSSGDLETLQRELTRGDVEFCLNKPVRTDMLFRSLCRAIRHDPPAQRAPTHAADSAPEPVLPLRVCMAEDNKTNKLIIEKMIGKRVAHIATWSNGQEAVDNYIAEKPDLILMDISMPVKGGLTASEEIRAMERSRGLPASVIVALTAHAMPEDRLRCEAAGMDGFLSKPISKKDLISVLNDTLDRLEQRKSQSSQSSSTSA</sequence>
<dbReference type="Gene3D" id="3.40.50.2300">
    <property type="match status" value="2"/>
</dbReference>
<feature type="modified residue" description="4-aspartylphosphate" evidence="5">
    <location>
        <position position="680"/>
    </location>
</feature>
<dbReference type="InterPro" id="IPR005467">
    <property type="entry name" value="His_kinase_dom"/>
</dbReference>